<dbReference type="EMBL" id="QZAB01000309">
    <property type="protein sequence ID" value="RQD85317.1"/>
    <property type="molecule type" value="Genomic_DNA"/>
</dbReference>
<dbReference type="InterPro" id="IPR051463">
    <property type="entry name" value="Peptidase_U62_metallo"/>
</dbReference>
<dbReference type="Pfam" id="PF19290">
    <property type="entry name" value="PmbA_TldD_2nd"/>
    <property type="match status" value="1"/>
</dbReference>
<feature type="domain" description="Metalloprotease TldD/E C-terminal" evidence="6">
    <location>
        <begin position="214"/>
        <end position="442"/>
    </location>
</feature>
<protein>
    <submittedName>
        <fullName evidence="8">TldD/PmbA family protein</fullName>
    </submittedName>
</protein>
<dbReference type="Pfam" id="PF19289">
    <property type="entry name" value="PmbA_TldD_3rd"/>
    <property type="match status" value="1"/>
</dbReference>
<dbReference type="InterPro" id="IPR025502">
    <property type="entry name" value="TldD"/>
</dbReference>
<keyword evidence="3" id="KW-0378">Hydrolase</keyword>
<dbReference type="InterPro" id="IPR002510">
    <property type="entry name" value="Metalloprtase-TldD/E_N"/>
</dbReference>
<dbReference type="PANTHER" id="PTHR30624:SF0">
    <property type="entry name" value="METALLOPROTEASE SLR0863"/>
    <property type="match status" value="1"/>
</dbReference>
<evidence type="ECO:0000259" key="5">
    <source>
        <dbReference type="Pfam" id="PF01523"/>
    </source>
</evidence>
<dbReference type="GO" id="GO:0005829">
    <property type="term" value="C:cytosol"/>
    <property type="evidence" value="ECO:0007669"/>
    <property type="project" value="TreeGrafter"/>
</dbReference>
<evidence type="ECO:0000313" key="8">
    <source>
        <dbReference type="EMBL" id="RQD85317.1"/>
    </source>
</evidence>
<dbReference type="InterPro" id="IPR035068">
    <property type="entry name" value="TldD/PmbA_N"/>
</dbReference>
<dbReference type="AlphaFoldDB" id="A0A3R7WEL3"/>
<sequence>MSQIDFFDARIIEGTVTAITLDNGDVDDISINFSQGASVRALCHGSWGFTSIEGEIELNNALNSAKELAYKMNSYSPKDKIELASIEDPKIENLPTIKINPNDISIAEKVSLLKDIEKNARVNGVKSTSLMYAESQVKLEYTNSEGIDCEYESVRTGFAISAIASENDQYQVGRESRFGIHGYEIFDLHDAYDLAQNAGNTAVDLLSAKQPPGGTLPVILDPELAGVFVHEAVGHASEADLVQEGSSVLKGKIGESVASSIVNVIDDPTLHEYGYYPFDSEGAQAKKNNIIKDGVLNSFLHSRETAHELGGRPGNCRSQGYSTPIVRMSNTYIENGDSNFDEMVEMINDGIYLSGSRGGQVNTGEGIFQFNAEKGYLIENGEITDLLKNVSLSGNTLDILNNVELVGNDLKMHSGRCGKNGQLIPVADGSPHIFVSQALVGGD</sequence>
<evidence type="ECO:0000313" key="9">
    <source>
        <dbReference type="Proteomes" id="UP000284763"/>
    </source>
</evidence>
<feature type="domain" description="Metalloprotease TldD/E central" evidence="7">
    <location>
        <begin position="100"/>
        <end position="206"/>
    </location>
</feature>
<evidence type="ECO:0000256" key="1">
    <source>
        <dbReference type="ARBA" id="ARBA00005836"/>
    </source>
</evidence>
<gene>
    <name evidence="8" type="ORF">D5R95_04890</name>
</gene>
<dbReference type="PIRSF" id="PIRSF004919">
    <property type="entry name" value="TldD"/>
    <property type="match status" value="1"/>
</dbReference>
<evidence type="ECO:0000256" key="2">
    <source>
        <dbReference type="ARBA" id="ARBA00022670"/>
    </source>
</evidence>
<keyword evidence="2" id="KW-0645">Protease</keyword>
<evidence type="ECO:0000256" key="3">
    <source>
        <dbReference type="ARBA" id="ARBA00022801"/>
    </source>
</evidence>
<comment type="caution">
    <text evidence="8">The sequence shown here is derived from an EMBL/GenBank/DDBJ whole genome shotgun (WGS) entry which is preliminary data.</text>
</comment>
<evidence type="ECO:0000259" key="6">
    <source>
        <dbReference type="Pfam" id="PF19289"/>
    </source>
</evidence>
<dbReference type="Proteomes" id="UP000284763">
    <property type="component" value="Unassembled WGS sequence"/>
</dbReference>
<accession>A0A3R7WEL3</accession>
<dbReference type="InterPro" id="IPR036059">
    <property type="entry name" value="TldD/PmbA_sf"/>
</dbReference>
<dbReference type="InterPro" id="IPR045569">
    <property type="entry name" value="Metalloprtase-TldD/E_C"/>
</dbReference>
<dbReference type="SUPFAM" id="SSF111283">
    <property type="entry name" value="Putative modulator of DNA gyrase, PmbA/TldD"/>
    <property type="match status" value="1"/>
</dbReference>
<dbReference type="InterPro" id="IPR045570">
    <property type="entry name" value="Metalloprtase-TldD/E_cen_dom"/>
</dbReference>
<dbReference type="PANTHER" id="PTHR30624">
    <property type="entry name" value="UNCHARACTERIZED PROTEIN TLDD AND PMBA"/>
    <property type="match status" value="1"/>
</dbReference>
<organism evidence="8 9">
    <name type="scientific">Methanosalsum natronophilum</name>
    <dbReference type="NCBI Taxonomy" id="768733"/>
    <lineage>
        <taxon>Archaea</taxon>
        <taxon>Methanobacteriati</taxon>
        <taxon>Methanobacteriota</taxon>
        <taxon>Stenosarchaea group</taxon>
        <taxon>Methanomicrobia</taxon>
        <taxon>Methanosarcinales</taxon>
        <taxon>Methanosarcinaceae</taxon>
        <taxon>Methanosalsum</taxon>
    </lineage>
</organism>
<dbReference type="Pfam" id="PF01523">
    <property type="entry name" value="PmbA_TldD_1st"/>
    <property type="match status" value="1"/>
</dbReference>
<reference evidence="8 9" key="1">
    <citation type="submission" date="2018-08" db="EMBL/GenBank/DDBJ databases">
        <title>The metabolism and importance of syntrophic acetate oxidation coupled to methane or sulfide production in haloalkaline environments.</title>
        <authorList>
            <person name="Timmers P.H.A."/>
            <person name="Vavourakis C.D."/>
            <person name="Sorokin D.Y."/>
            <person name="Sinninghe Damste J.S."/>
            <person name="Muyzer G."/>
            <person name="Stams A.J.M."/>
            <person name="Plugge C.M."/>
        </authorList>
    </citation>
    <scope>NUCLEOTIDE SEQUENCE [LARGE SCALE GENOMIC DNA]</scope>
    <source>
        <strain evidence="8">MSAO_Arc3</strain>
    </source>
</reference>
<dbReference type="Gene3D" id="3.30.2290.10">
    <property type="entry name" value="PmbA/TldD superfamily"/>
    <property type="match status" value="1"/>
</dbReference>
<feature type="domain" description="Metalloprotease TldD/E N-terminal" evidence="5">
    <location>
        <begin position="8"/>
        <end position="69"/>
    </location>
</feature>
<evidence type="ECO:0000256" key="4">
    <source>
        <dbReference type="ARBA" id="ARBA00023049"/>
    </source>
</evidence>
<dbReference type="GO" id="GO:0008237">
    <property type="term" value="F:metallopeptidase activity"/>
    <property type="evidence" value="ECO:0007669"/>
    <property type="project" value="UniProtKB-KW"/>
</dbReference>
<evidence type="ECO:0000259" key="7">
    <source>
        <dbReference type="Pfam" id="PF19290"/>
    </source>
</evidence>
<dbReference type="GO" id="GO:0006508">
    <property type="term" value="P:proteolysis"/>
    <property type="evidence" value="ECO:0007669"/>
    <property type="project" value="UniProtKB-KW"/>
</dbReference>
<keyword evidence="4" id="KW-0482">Metalloprotease</keyword>
<comment type="similarity">
    <text evidence="1">Belongs to the peptidase U62 family.</text>
</comment>
<proteinExistence type="inferred from homology"/>
<name>A0A3R7WEL3_9EURY</name>